<dbReference type="InterPro" id="IPR029063">
    <property type="entry name" value="SAM-dependent_MTases_sf"/>
</dbReference>
<dbReference type="GO" id="GO:0008168">
    <property type="term" value="F:methyltransferase activity"/>
    <property type="evidence" value="ECO:0007669"/>
    <property type="project" value="UniProtKB-KW"/>
</dbReference>
<evidence type="ECO:0000313" key="1">
    <source>
        <dbReference type="EMBL" id="MBQ0934543.1"/>
    </source>
</evidence>
<comment type="caution">
    <text evidence="1">The sequence shown here is derived from an EMBL/GenBank/DDBJ whole genome shotgun (WGS) entry which is preliminary data.</text>
</comment>
<proteinExistence type="predicted"/>
<name>A0ABS5DTT2_9BURK</name>
<dbReference type="RefSeq" id="WP_210806485.1">
    <property type="nucleotide sequence ID" value="NZ_JAGQDG010000001.1"/>
</dbReference>
<dbReference type="EMBL" id="JAGQDG010000001">
    <property type="protein sequence ID" value="MBQ0934543.1"/>
    <property type="molecule type" value="Genomic_DNA"/>
</dbReference>
<keyword evidence="1" id="KW-0489">Methyltransferase</keyword>
<sequence>MNTNDIGLIDADSPWKYCDSELEKAKLERRIARFLIPLLRRNFFSSVLEVGANNGHGTLMLRHLGLDAHAVDPFFRRDVSDLHPFMRRASGLYLPFEARRFELSFSLDVIEHVGTVGPELTLCENHWRLRRQFVDELCRVSCEMVVITTANKRFPFDEHGTRLLGGFRPHSPREQATLSLDELVRLFRRNGFELEQHLDPTGFFEMNRLRSSLGEPAAKLAEWWLKACSNRVLGGSVLNPHLFLSFRRH</sequence>
<accession>A0ABS5DTT2</accession>
<reference evidence="1 2" key="1">
    <citation type="submission" date="2021-04" db="EMBL/GenBank/DDBJ databases">
        <title>The genome sequence of type strain Ideonella paludis KCTC 32238.</title>
        <authorList>
            <person name="Liu Y."/>
        </authorList>
    </citation>
    <scope>NUCLEOTIDE SEQUENCE [LARGE SCALE GENOMIC DNA]</scope>
    <source>
        <strain evidence="1 2">KCTC 32238</strain>
    </source>
</reference>
<evidence type="ECO:0000313" key="2">
    <source>
        <dbReference type="Proteomes" id="UP000672097"/>
    </source>
</evidence>
<dbReference type="Gene3D" id="3.40.50.150">
    <property type="entry name" value="Vaccinia Virus protein VP39"/>
    <property type="match status" value="1"/>
</dbReference>
<dbReference type="GO" id="GO:0032259">
    <property type="term" value="P:methylation"/>
    <property type="evidence" value="ECO:0007669"/>
    <property type="project" value="UniProtKB-KW"/>
</dbReference>
<protein>
    <submittedName>
        <fullName evidence="1">Class I SAM-dependent methyltransferase</fullName>
    </submittedName>
</protein>
<dbReference type="Proteomes" id="UP000672097">
    <property type="component" value="Unassembled WGS sequence"/>
</dbReference>
<dbReference type="SUPFAM" id="SSF53335">
    <property type="entry name" value="S-adenosyl-L-methionine-dependent methyltransferases"/>
    <property type="match status" value="1"/>
</dbReference>
<keyword evidence="1" id="KW-0808">Transferase</keyword>
<keyword evidence="2" id="KW-1185">Reference proteome</keyword>
<organism evidence="1 2">
    <name type="scientific">Ideonella paludis</name>
    <dbReference type="NCBI Taxonomy" id="1233411"/>
    <lineage>
        <taxon>Bacteria</taxon>
        <taxon>Pseudomonadati</taxon>
        <taxon>Pseudomonadota</taxon>
        <taxon>Betaproteobacteria</taxon>
        <taxon>Burkholderiales</taxon>
        <taxon>Sphaerotilaceae</taxon>
        <taxon>Ideonella</taxon>
    </lineage>
</organism>
<gene>
    <name evidence="1" type="ORF">KAK11_04305</name>
</gene>